<evidence type="ECO:0000256" key="5">
    <source>
        <dbReference type="ARBA" id="ARBA00052218"/>
    </source>
</evidence>
<dbReference type="EC" id="2.7.7.80" evidence="8"/>
<comment type="catalytic activity">
    <reaction evidence="5">
        <text>[molybdopterin-synthase sulfur-carrier protein]-C-terminal Gly-Gly + ATP + H(+) = [molybdopterin-synthase sulfur-carrier protein]-C-terminal Gly-Gly-AMP + diphosphate</text>
        <dbReference type="Rhea" id="RHEA:43616"/>
        <dbReference type="Rhea" id="RHEA-COMP:12159"/>
        <dbReference type="Rhea" id="RHEA-COMP:12202"/>
        <dbReference type="ChEBI" id="CHEBI:15378"/>
        <dbReference type="ChEBI" id="CHEBI:30616"/>
        <dbReference type="ChEBI" id="CHEBI:33019"/>
        <dbReference type="ChEBI" id="CHEBI:90618"/>
        <dbReference type="ChEBI" id="CHEBI:90778"/>
        <dbReference type="EC" id="2.7.7.80"/>
    </reaction>
</comment>
<gene>
    <name evidence="14" type="ordered locus">Pedsa_1379</name>
</gene>
<comment type="function">
    <text evidence="6">Catalyzes the adenylation by ATP of the carboxyl group of the C-terminal glycine of sulfur carrier protein MoaD.</text>
</comment>
<dbReference type="InterPro" id="IPR045886">
    <property type="entry name" value="ThiF/MoeB/HesA"/>
</dbReference>
<dbReference type="PROSITE" id="PS50206">
    <property type="entry name" value="RHODANESE_3"/>
    <property type="match status" value="1"/>
</dbReference>
<dbReference type="EMBL" id="CP002545">
    <property type="protein sequence ID" value="ADY51945.1"/>
    <property type="molecule type" value="Genomic_DNA"/>
</dbReference>
<accession>F0SEQ5</accession>
<dbReference type="CDD" id="cd00757">
    <property type="entry name" value="ThiF_MoeB_HesA_family"/>
    <property type="match status" value="1"/>
</dbReference>
<dbReference type="PANTHER" id="PTHR10953">
    <property type="entry name" value="UBIQUITIN-ACTIVATING ENZYME E1"/>
    <property type="match status" value="1"/>
</dbReference>
<comment type="similarity">
    <text evidence="1">Belongs to the HesA/MoeB/ThiF family.</text>
</comment>
<dbReference type="InterPro" id="IPR035985">
    <property type="entry name" value="Ubiquitin-activating_enz"/>
</dbReference>
<dbReference type="OrthoDB" id="9804286at2"/>
<name>F0SEQ5_PSESL</name>
<dbReference type="PANTHER" id="PTHR10953:SF102">
    <property type="entry name" value="ADENYLYLTRANSFERASE AND SULFURTRANSFERASE MOCS3"/>
    <property type="match status" value="1"/>
</dbReference>
<evidence type="ECO:0000259" key="13">
    <source>
        <dbReference type="PROSITE" id="PS50206"/>
    </source>
</evidence>
<evidence type="ECO:0000313" key="14">
    <source>
        <dbReference type="EMBL" id="ADY51945.1"/>
    </source>
</evidence>
<dbReference type="Gene3D" id="3.40.250.10">
    <property type="entry name" value="Rhodanese-like domain"/>
    <property type="match status" value="1"/>
</dbReference>
<organism evidence="14 15">
    <name type="scientific">Pseudopedobacter saltans (strain ATCC 51119 / DSM 12145 / JCM 21818 / CCUG 39354 / LMG 10337 / NBRC 100064 / NCIMB 13643)</name>
    <name type="common">Pedobacter saltans</name>
    <dbReference type="NCBI Taxonomy" id="762903"/>
    <lineage>
        <taxon>Bacteria</taxon>
        <taxon>Pseudomonadati</taxon>
        <taxon>Bacteroidota</taxon>
        <taxon>Sphingobacteriia</taxon>
        <taxon>Sphingobacteriales</taxon>
        <taxon>Sphingobacteriaceae</taxon>
        <taxon>Pseudopedobacter</taxon>
    </lineage>
</organism>
<evidence type="ECO:0000256" key="2">
    <source>
        <dbReference type="ARBA" id="ARBA00022679"/>
    </source>
</evidence>
<evidence type="ECO:0000256" key="7">
    <source>
        <dbReference type="ARBA" id="ARBA00063809"/>
    </source>
</evidence>
<keyword evidence="4" id="KW-0067">ATP-binding</keyword>
<dbReference type="Pfam" id="PF00581">
    <property type="entry name" value="Rhodanese"/>
    <property type="match status" value="1"/>
</dbReference>
<dbReference type="RefSeq" id="WP_013632444.1">
    <property type="nucleotide sequence ID" value="NC_015177.1"/>
</dbReference>
<evidence type="ECO:0000256" key="10">
    <source>
        <dbReference type="ARBA" id="ARBA00075110"/>
    </source>
</evidence>
<dbReference type="InterPro" id="IPR001763">
    <property type="entry name" value="Rhodanese-like_dom"/>
</dbReference>
<dbReference type="SUPFAM" id="SSF69572">
    <property type="entry name" value="Activating enzymes of the ubiquitin-like proteins"/>
    <property type="match status" value="1"/>
</dbReference>
<dbReference type="KEGG" id="psn:Pedsa_1379"/>
<evidence type="ECO:0000256" key="6">
    <source>
        <dbReference type="ARBA" id="ARBA00055169"/>
    </source>
</evidence>
<dbReference type="GO" id="GO:0061605">
    <property type="term" value="F:molybdopterin-synthase adenylyltransferase activity"/>
    <property type="evidence" value="ECO:0007669"/>
    <property type="project" value="UniProtKB-EC"/>
</dbReference>
<keyword evidence="15" id="KW-1185">Reference proteome</keyword>
<dbReference type="eggNOG" id="COG0476">
    <property type="taxonomic scope" value="Bacteria"/>
</dbReference>
<dbReference type="HOGENOM" id="CLU_013325_1_0_10"/>
<evidence type="ECO:0000256" key="9">
    <source>
        <dbReference type="ARBA" id="ARBA00073635"/>
    </source>
</evidence>
<proteinExistence type="inferred from homology"/>
<evidence type="ECO:0000256" key="11">
    <source>
        <dbReference type="ARBA" id="ARBA00075328"/>
    </source>
</evidence>
<dbReference type="InterPro" id="IPR000594">
    <property type="entry name" value="ThiF_NAD_FAD-bd"/>
</dbReference>
<evidence type="ECO:0000256" key="4">
    <source>
        <dbReference type="ARBA" id="ARBA00022840"/>
    </source>
</evidence>
<dbReference type="GO" id="GO:0005524">
    <property type="term" value="F:ATP binding"/>
    <property type="evidence" value="ECO:0007669"/>
    <property type="project" value="UniProtKB-KW"/>
</dbReference>
<keyword evidence="2" id="KW-0808">Transferase</keyword>
<dbReference type="STRING" id="762903.Pedsa_1379"/>
<reference evidence="15" key="2">
    <citation type="submission" date="2011-02" db="EMBL/GenBank/DDBJ databases">
        <title>The complete genome of Pedobacter saltans DSM 12145.</title>
        <authorList>
            <consortium name="US DOE Joint Genome Institute (JGI-PGF)"/>
            <person name="Lucas S."/>
            <person name="Copeland A."/>
            <person name="Lapidus A."/>
            <person name="Bruce D."/>
            <person name="Goodwin L."/>
            <person name="Pitluck S."/>
            <person name="Kyrpides N."/>
            <person name="Mavromatis K."/>
            <person name="Pagani I."/>
            <person name="Ivanova N."/>
            <person name="Ovchinnikova G."/>
            <person name="Lu M."/>
            <person name="Detter J.C."/>
            <person name="Han C."/>
            <person name="Land M."/>
            <person name="Hauser L."/>
            <person name="Markowitz V."/>
            <person name="Cheng J.-F."/>
            <person name="Hugenholtz P."/>
            <person name="Woyke T."/>
            <person name="Wu D."/>
            <person name="Tindall B."/>
            <person name="Pomrenke H.G."/>
            <person name="Brambilla E."/>
            <person name="Klenk H.-P."/>
            <person name="Eisen J.A."/>
        </authorList>
    </citation>
    <scope>NUCLEOTIDE SEQUENCE [LARGE SCALE GENOMIC DNA]</scope>
    <source>
        <strain evidence="15">ATCC 51119 / DSM 12145 / JCM 21818 / LMG 10337 / NBRC 100064 / NCIMB 13643</strain>
    </source>
</reference>
<dbReference type="Gene3D" id="3.40.50.720">
    <property type="entry name" value="NAD(P)-binding Rossmann-like Domain"/>
    <property type="match status" value="1"/>
</dbReference>
<dbReference type="GO" id="GO:0004792">
    <property type="term" value="F:thiosulfate-cyanide sulfurtransferase activity"/>
    <property type="evidence" value="ECO:0007669"/>
    <property type="project" value="TreeGrafter"/>
</dbReference>
<comment type="subunit">
    <text evidence="7">Homodimer. Forms a stable heterotetrameric complex of 2 MoeB and 2 MoaD during adenylation of MoaD.</text>
</comment>
<dbReference type="Proteomes" id="UP000000310">
    <property type="component" value="Chromosome"/>
</dbReference>
<dbReference type="NCBIfam" id="NF004281">
    <property type="entry name" value="PRK05690.1"/>
    <property type="match status" value="1"/>
</dbReference>
<keyword evidence="3" id="KW-0547">Nucleotide-binding</keyword>
<sequence>MNRKELERYSRQIILDEFGLEGQQKLKAAKVLFIGAGGLGCPAMQYLVAAGIGEIGIVDFDHVSLSNLHRQILFTSDDINKLKAEVAAEKLKVLNPHTSFKVYTFKVIEENIADIIGGYDLVVDGSDNFKTRYLINDACVALGKTWVFGSLFKYEGQLSVFNYQQGPTYRDLYPELPEEGAMPNCSEIGVIGVLPGIIGNLMANEVIKIVSGKGEVLTGKLLVYNAMVTQFDVFSFGKKLLKNINLPSKKNQIVEIDKKEIEKSNHPYYLIDVREEWEFEDFNKGGINIPLSHIPEKLDSLSGINNIVCCCSYGGKSRIAAKLIKDKFPEKIVYNIKDGIEEN</sequence>
<reference evidence="14 15" key="1">
    <citation type="journal article" date="2011" name="Stand. Genomic Sci.">
        <title>Complete genome sequence of the gliding, heparinolytic Pedobacter saltans type strain (113).</title>
        <authorList>
            <person name="Liolios K."/>
            <person name="Sikorski J."/>
            <person name="Lu M."/>
            <person name="Nolan M."/>
            <person name="Lapidus A."/>
            <person name="Lucas S."/>
            <person name="Hammon N."/>
            <person name="Deshpande S."/>
            <person name="Cheng J.F."/>
            <person name="Tapia R."/>
            <person name="Han C."/>
            <person name="Goodwin L."/>
            <person name="Pitluck S."/>
            <person name="Huntemann M."/>
            <person name="Ivanova N."/>
            <person name="Pagani I."/>
            <person name="Mavromatis K."/>
            <person name="Ovchinikova G."/>
            <person name="Pati A."/>
            <person name="Chen A."/>
            <person name="Palaniappan K."/>
            <person name="Land M."/>
            <person name="Hauser L."/>
            <person name="Brambilla E.M."/>
            <person name="Kotsyurbenko O."/>
            <person name="Rohde M."/>
            <person name="Tindall B.J."/>
            <person name="Abt B."/>
            <person name="Goker M."/>
            <person name="Detter J.C."/>
            <person name="Woyke T."/>
            <person name="Bristow J."/>
            <person name="Eisen J.A."/>
            <person name="Markowitz V."/>
            <person name="Hugenholtz P."/>
            <person name="Klenk H.P."/>
            <person name="Kyrpides N.C."/>
        </authorList>
    </citation>
    <scope>NUCLEOTIDE SEQUENCE [LARGE SCALE GENOMIC DNA]</scope>
    <source>
        <strain evidence="15">ATCC 51119 / DSM 12145 / JCM 21818 / LMG 10337 / NBRC 100064 / NCIMB 13643</strain>
    </source>
</reference>
<dbReference type="AlphaFoldDB" id="F0SEQ5"/>
<dbReference type="CDD" id="cd00158">
    <property type="entry name" value="RHOD"/>
    <property type="match status" value="1"/>
</dbReference>
<dbReference type="GO" id="GO:0008641">
    <property type="term" value="F:ubiquitin-like modifier activating enzyme activity"/>
    <property type="evidence" value="ECO:0007669"/>
    <property type="project" value="InterPro"/>
</dbReference>
<dbReference type="InterPro" id="IPR036873">
    <property type="entry name" value="Rhodanese-like_dom_sf"/>
</dbReference>
<evidence type="ECO:0000256" key="12">
    <source>
        <dbReference type="ARBA" id="ARBA00078531"/>
    </source>
</evidence>
<evidence type="ECO:0000313" key="15">
    <source>
        <dbReference type="Proteomes" id="UP000000310"/>
    </source>
</evidence>
<evidence type="ECO:0000256" key="8">
    <source>
        <dbReference type="ARBA" id="ARBA00066884"/>
    </source>
</evidence>
<evidence type="ECO:0000256" key="1">
    <source>
        <dbReference type="ARBA" id="ARBA00009919"/>
    </source>
</evidence>
<evidence type="ECO:0000256" key="3">
    <source>
        <dbReference type="ARBA" id="ARBA00022741"/>
    </source>
</evidence>
<dbReference type="FunFam" id="3.40.50.720:FF:000033">
    <property type="entry name" value="Adenylyltransferase and sulfurtransferase MOCS3"/>
    <property type="match status" value="1"/>
</dbReference>
<feature type="domain" description="Rhodanese" evidence="13">
    <location>
        <begin position="264"/>
        <end position="342"/>
    </location>
</feature>
<protein>
    <recommendedName>
        <fullName evidence="9">Molybdopterin-synthase adenylyltransferase</fullName>
        <ecNumber evidence="8">2.7.7.80</ecNumber>
    </recommendedName>
    <alternativeName>
        <fullName evidence="12">MoaD protein adenylase</fullName>
    </alternativeName>
    <alternativeName>
        <fullName evidence="10">Molybdopterin-converting factor subunit 1 adenylase</fullName>
    </alternativeName>
    <alternativeName>
        <fullName evidence="11">Sulfur carrier protein MoaD adenylyltransferase</fullName>
    </alternativeName>
</protein>
<dbReference type="Pfam" id="PF00899">
    <property type="entry name" value="ThiF"/>
    <property type="match status" value="1"/>
</dbReference>
<dbReference type="GO" id="GO:0008146">
    <property type="term" value="F:sulfotransferase activity"/>
    <property type="evidence" value="ECO:0007669"/>
    <property type="project" value="TreeGrafter"/>
</dbReference>
<dbReference type="GO" id="GO:0005829">
    <property type="term" value="C:cytosol"/>
    <property type="evidence" value="ECO:0007669"/>
    <property type="project" value="TreeGrafter"/>
</dbReference>